<dbReference type="Proteomes" id="UP000219374">
    <property type="component" value="Unassembled WGS sequence"/>
</dbReference>
<evidence type="ECO:0000256" key="4">
    <source>
        <dbReference type="ARBA" id="ARBA00023284"/>
    </source>
</evidence>
<accession>A0A286CVZ1</accession>
<dbReference type="SUPFAM" id="SSF52833">
    <property type="entry name" value="Thioredoxin-like"/>
    <property type="match status" value="1"/>
</dbReference>
<protein>
    <submittedName>
        <fullName evidence="6">Thioredoxin</fullName>
    </submittedName>
</protein>
<dbReference type="InterPro" id="IPR017937">
    <property type="entry name" value="Thioredoxin_CS"/>
</dbReference>
<evidence type="ECO:0000256" key="3">
    <source>
        <dbReference type="ARBA" id="ARBA00023157"/>
    </source>
</evidence>
<dbReference type="NCBIfam" id="NF008229">
    <property type="entry name" value="PRK10996.1"/>
    <property type="match status" value="1"/>
</dbReference>
<evidence type="ECO:0000313" key="7">
    <source>
        <dbReference type="Proteomes" id="UP000219374"/>
    </source>
</evidence>
<dbReference type="PANTHER" id="PTHR45663">
    <property type="entry name" value="GEO12009P1"/>
    <property type="match status" value="1"/>
</dbReference>
<dbReference type="PRINTS" id="PR00421">
    <property type="entry name" value="THIOREDOXIN"/>
</dbReference>
<dbReference type="GO" id="GO:0015035">
    <property type="term" value="F:protein-disulfide reductase activity"/>
    <property type="evidence" value="ECO:0007669"/>
    <property type="project" value="TreeGrafter"/>
</dbReference>
<dbReference type="Pfam" id="PF00085">
    <property type="entry name" value="Thioredoxin"/>
    <property type="match status" value="1"/>
</dbReference>
<reference evidence="6 7" key="1">
    <citation type="submission" date="2017-09" db="EMBL/GenBank/DDBJ databases">
        <authorList>
            <person name="Ehlers B."/>
            <person name="Leendertz F.H."/>
        </authorList>
    </citation>
    <scope>NUCLEOTIDE SEQUENCE [LARGE SCALE GENOMIC DNA]</scope>
    <source>
        <strain evidence="6 7">CGMCC 1.10978</strain>
    </source>
</reference>
<dbReference type="PROSITE" id="PS00194">
    <property type="entry name" value="THIOREDOXIN_1"/>
    <property type="match status" value="1"/>
</dbReference>
<dbReference type="PANTHER" id="PTHR45663:SF11">
    <property type="entry name" value="GEO12009P1"/>
    <property type="match status" value="1"/>
</dbReference>
<dbReference type="InterPro" id="IPR049299">
    <property type="entry name" value="Thio2_N"/>
</dbReference>
<organism evidence="6 7">
    <name type="scientific">Pseudoxanthomonas wuyuanensis</name>
    <dbReference type="NCBI Taxonomy" id="1073196"/>
    <lineage>
        <taxon>Bacteria</taxon>
        <taxon>Pseudomonadati</taxon>
        <taxon>Pseudomonadota</taxon>
        <taxon>Gammaproteobacteria</taxon>
        <taxon>Lysobacterales</taxon>
        <taxon>Lysobacteraceae</taxon>
        <taxon>Pseudoxanthomonas</taxon>
    </lineage>
</organism>
<keyword evidence="3" id="KW-1015">Disulfide bond</keyword>
<evidence type="ECO:0000259" key="5">
    <source>
        <dbReference type="PROSITE" id="PS51352"/>
    </source>
</evidence>
<dbReference type="InterPro" id="IPR013766">
    <property type="entry name" value="Thioredoxin_domain"/>
</dbReference>
<evidence type="ECO:0000256" key="1">
    <source>
        <dbReference type="ARBA" id="ARBA00022448"/>
    </source>
</evidence>
<dbReference type="EMBL" id="OCND01000001">
    <property type="protein sequence ID" value="SOD50525.1"/>
    <property type="molecule type" value="Genomic_DNA"/>
</dbReference>
<dbReference type="GO" id="GO:0045454">
    <property type="term" value="P:cell redox homeostasis"/>
    <property type="evidence" value="ECO:0007669"/>
    <property type="project" value="TreeGrafter"/>
</dbReference>
<evidence type="ECO:0000313" key="6">
    <source>
        <dbReference type="EMBL" id="SOD50525.1"/>
    </source>
</evidence>
<dbReference type="CDD" id="cd02947">
    <property type="entry name" value="TRX_family"/>
    <property type="match status" value="1"/>
</dbReference>
<dbReference type="GO" id="GO:0005829">
    <property type="term" value="C:cytosol"/>
    <property type="evidence" value="ECO:0007669"/>
    <property type="project" value="TreeGrafter"/>
</dbReference>
<dbReference type="Gene3D" id="2.30.30.380">
    <property type="entry name" value="Zn-finger domain of Sec23/24"/>
    <property type="match status" value="1"/>
</dbReference>
<proteinExistence type="predicted"/>
<dbReference type="Pfam" id="PF21352">
    <property type="entry name" value="Zn_ribbon_Thio2"/>
    <property type="match status" value="1"/>
</dbReference>
<dbReference type="InterPro" id="IPR036249">
    <property type="entry name" value="Thioredoxin-like_sf"/>
</dbReference>
<dbReference type="PROSITE" id="PS51352">
    <property type="entry name" value="THIOREDOXIN_2"/>
    <property type="match status" value="1"/>
</dbReference>
<evidence type="ECO:0000256" key="2">
    <source>
        <dbReference type="ARBA" id="ARBA00022982"/>
    </source>
</evidence>
<keyword evidence="7" id="KW-1185">Reference proteome</keyword>
<feature type="domain" description="Thioredoxin" evidence="5">
    <location>
        <begin position="24"/>
        <end position="149"/>
    </location>
</feature>
<keyword evidence="2" id="KW-0249">Electron transport</keyword>
<gene>
    <name evidence="6" type="ORF">SAMN06296416_101166</name>
</gene>
<dbReference type="Gene3D" id="3.40.30.10">
    <property type="entry name" value="Glutaredoxin"/>
    <property type="match status" value="1"/>
</dbReference>
<sequence>MSTANTESMQLACPHCHSLNRVPVARLAEAPACGRCKRPLFAGEPFELDAATFDAHAVRSELPLLVDFWAPWCGPCRMMAPAYRQAASVLEPRLHLAKVDTQAQPELGARYGIRSIPTLVLLHRGREIARQSGAMSLPGIVQWVGQQPSVH</sequence>
<dbReference type="AlphaFoldDB" id="A0A286CVZ1"/>
<keyword evidence="1" id="KW-0813">Transport</keyword>
<name>A0A286CVZ1_9GAMM</name>
<keyword evidence="4" id="KW-0676">Redox-active center</keyword>
<dbReference type="RefSeq" id="WP_097119984.1">
    <property type="nucleotide sequence ID" value="NZ_OCND01000001.1"/>
</dbReference>